<proteinExistence type="predicted"/>
<name>A0A7C9NQX8_9PROT</name>
<evidence type="ECO:0000259" key="1">
    <source>
        <dbReference type="Pfam" id="PF00425"/>
    </source>
</evidence>
<dbReference type="GO" id="GO:0000162">
    <property type="term" value="P:L-tryptophan biosynthetic process"/>
    <property type="evidence" value="ECO:0007669"/>
    <property type="project" value="TreeGrafter"/>
</dbReference>
<dbReference type="SUPFAM" id="SSF56322">
    <property type="entry name" value="ADC synthase"/>
    <property type="match status" value="1"/>
</dbReference>
<dbReference type="InterPro" id="IPR005801">
    <property type="entry name" value="ADC_synthase"/>
</dbReference>
<dbReference type="InterPro" id="IPR019999">
    <property type="entry name" value="Anth_synth_I-like"/>
</dbReference>
<dbReference type="Gene3D" id="3.60.120.10">
    <property type="entry name" value="Anthranilate synthase"/>
    <property type="match status" value="1"/>
</dbReference>
<feature type="domain" description="Chorismate-utilising enzyme C-terminal" evidence="1">
    <location>
        <begin position="184"/>
        <end position="439"/>
    </location>
</feature>
<gene>
    <name evidence="2" type="ORF">GZ085_06230</name>
</gene>
<dbReference type="NCBIfam" id="NF006563">
    <property type="entry name" value="PRK09070.1"/>
    <property type="match status" value="1"/>
</dbReference>
<dbReference type="PRINTS" id="PR00095">
    <property type="entry name" value="ANTSNTHASEI"/>
</dbReference>
<dbReference type="Proteomes" id="UP000483432">
    <property type="component" value="Unassembled WGS sequence"/>
</dbReference>
<sequence length="450" mass="49974">MTFAADRLVTPEIREWPYQQNQLRPDLITLQAAFPHRYPGLIQSSGDTGWDVLFAFPQNVDQFSLADGLEGLRAHPAMQGSPYRGLQTPFELPFSGGWLCAFSYELGGMFEPSVGMADDPEFPVAWLARIPAAILTNRANGRCVLMAEPGQHDMLDAMEQDLLQNLPPVHGLPVPTCLDEDDPDAFLSGVARIQSYIRAGDVFQVNLSRGWRAEFDEPVSPAALFSHLMQKNPAPFSALVQMDDWAIVSSSPERLVHLGRDGILETRPIAGTHPRSKDAVEDEALRSRLQAHPKERAEHVMMVDLERNDLGRVCEPGSVNVPALMEIASYRYVHHIESTVCGKLRRDMTVFDALRAVFPGGTITGCPKVRTMQIIRELEQTPRRSYTGSVGYINRDGSFDLNILIRSFLLRDHQLSFRAGAGIVADSIAQRELEETRAKAQGLLSALDFA</sequence>
<dbReference type="AlphaFoldDB" id="A0A7C9NQX8"/>
<dbReference type="EMBL" id="JAAFGW010000071">
    <property type="protein sequence ID" value="NDP47982.1"/>
    <property type="molecule type" value="Genomic_DNA"/>
</dbReference>
<dbReference type="InterPro" id="IPR015890">
    <property type="entry name" value="Chorismate_C"/>
</dbReference>
<evidence type="ECO:0000313" key="3">
    <source>
        <dbReference type="Proteomes" id="UP000483432"/>
    </source>
</evidence>
<dbReference type="Pfam" id="PF00425">
    <property type="entry name" value="Chorismate_bind"/>
    <property type="match status" value="1"/>
</dbReference>
<comment type="caution">
    <text evidence="2">The sequence shown here is derived from an EMBL/GenBank/DDBJ whole genome shotgun (WGS) entry which is preliminary data.</text>
</comment>
<dbReference type="PANTHER" id="PTHR11236:SF9">
    <property type="entry name" value="ANTHRANILATE SYNTHASE COMPONENT 1"/>
    <property type="match status" value="1"/>
</dbReference>
<reference evidence="2 3" key="1">
    <citation type="submission" date="2019-09" db="EMBL/GenBank/DDBJ databases">
        <title>H2 Metabolism Revealed by Metagenomic Analysis in Subglacial Sediment of East Antarctica.</title>
        <authorList>
            <person name="Yang Z."/>
            <person name="Zhang Y."/>
            <person name="Lv Y."/>
            <person name="Yan W."/>
            <person name="Xiao X."/>
            <person name="Sun B."/>
            <person name="Ma H."/>
        </authorList>
    </citation>
    <scope>NUCLEOTIDE SEQUENCE [LARGE SCALE GENOMIC DNA]</scope>
    <source>
        <strain evidence="2">Bin2_2</strain>
    </source>
</reference>
<evidence type="ECO:0000313" key="2">
    <source>
        <dbReference type="EMBL" id="NDP47982.1"/>
    </source>
</evidence>
<organism evidence="2 3">
    <name type="scientific">Sulfuriferula multivorans</name>
    <dbReference type="NCBI Taxonomy" id="1559896"/>
    <lineage>
        <taxon>Bacteria</taxon>
        <taxon>Pseudomonadati</taxon>
        <taxon>Pseudomonadota</taxon>
        <taxon>Betaproteobacteria</taxon>
        <taxon>Nitrosomonadales</taxon>
        <taxon>Sulfuricellaceae</taxon>
        <taxon>Sulfuriferula</taxon>
    </lineage>
</organism>
<protein>
    <submittedName>
        <fullName evidence="2">Aminodeoxychorismate synthase component I</fullName>
    </submittedName>
</protein>
<dbReference type="PANTHER" id="PTHR11236">
    <property type="entry name" value="AMINOBENZOATE/ANTHRANILATE SYNTHASE"/>
    <property type="match status" value="1"/>
</dbReference>
<accession>A0A7C9NQX8</accession>